<reference evidence="1" key="1">
    <citation type="submission" date="2014-01" db="EMBL/GenBank/DDBJ databases">
        <authorList>
            <person name="Brown-Elliot B."/>
            <person name="Wallace R."/>
            <person name="Lenaerts A."/>
            <person name="Ordway D."/>
            <person name="DeGroote M.A."/>
            <person name="Parker T."/>
            <person name="Sizemore C."/>
            <person name="Tallon L.J."/>
            <person name="Sadzewicz L.K."/>
            <person name="Sengamalay N."/>
            <person name="Fraser C.M."/>
            <person name="Hine E."/>
            <person name="Shefchek K.A."/>
            <person name="Das S.P."/>
            <person name="Tettelin H."/>
        </authorList>
    </citation>
    <scope>NUCLEOTIDE SEQUENCE [LARGE SCALE GENOMIC DNA]</scope>
    <source>
        <strain evidence="1">4042</strain>
    </source>
</reference>
<dbReference type="AlphaFoldDB" id="X8BGB6"/>
<proteinExistence type="predicted"/>
<dbReference type="EMBL" id="JAOB01000042">
    <property type="protein sequence ID" value="EUA42110.1"/>
    <property type="molecule type" value="Genomic_DNA"/>
</dbReference>
<keyword evidence="1" id="KW-0489">Methyltransferase</keyword>
<evidence type="ECO:0000313" key="1">
    <source>
        <dbReference type="EMBL" id="EUA42110.1"/>
    </source>
</evidence>
<dbReference type="GO" id="GO:0008705">
    <property type="term" value="F:methionine synthase activity"/>
    <property type="evidence" value="ECO:0007669"/>
    <property type="project" value="UniProtKB-EC"/>
</dbReference>
<gene>
    <name evidence="1" type="primary">metH</name>
    <name evidence="1" type="ORF">I553_5970</name>
</gene>
<name>X8BGB6_MYCXE</name>
<protein>
    <submittedName>
        <fullName evidence="1">Methionine synthase domain protein</fullName>
        <ecNumber evidence="1">2.1.1.13</ecNumber>
    </submittedName>
</protein>
<organism evidence="1">
    <name type="scientific">Mycobacterium xenopi 4042</name>
    <dbReference type="NCBI Taxonomy" id="1299334"/>
    <lineage>
        <taxon>Bacteria</taxon>
        <taxon>Bacillati</taxon>
        <taxon>Actinomycetota</taxon>
        <taxon>Actinomycetes</taxon>
        <taxon>Mycobacteriales</taxon>
        <taxon>Mycobacteriaceae</taxon>
        <taxon>Mycobacterium</taxon>
    </lineage>
</organism>
<dbReference type="EC" id="2.1.1.13" evidence="1"/>
<accession>X8BGB6</accession>
<sequence length="51" mass="5305">MTELIAHRPPRCSKPARNTAVSVESSMIGNVDAVASRLASAVISATPSRPT</sequence>
<keyword evidence="1" id="KW-0808">Transferase</keyword>
<comment type="caution">
    <text evidence="1">The sequence shown here is derived from an EMBL/GenBank/DDBJ whole genome shotgun (WGS) entry which is preliminary data.</text>
</comment>
<dbReference type="GO" id="GO:0032259">
    <property type="term" value="P:methylation"/>
    <property type="evidence" value="ECO:0007669"/>
    <property type="project" value="UniProtKB-KW"/>
</dbReference>